<reference evidence="1" key="1">
    <citation type="journal article" date="2022" name="bioRxiv">
        <title>Population genetic analysis of Ophidiomyces ophidiicola, the causative agent of snake fungal disease, indicates recent introductions to the USA.</title>
        <authorList>
            <person name="Ladner J.T."/>
            <person name="Palmer J.M."/>
            <person name="Ettinger C.L."/>
            <person name="Stajich J.E."/>
            <person name="Farrell T.M."/>
            <person name="Glorioso B.M."/>
            <person name="Lawson B."/>
            <person name="Price S.J."/>
            <person name="Stengle A.G."/>
            <person name="Grear D.A."/>
            <person name="Lorch J.M."/>
        </authorList>
    </citation>
    <scope>NUCLEOTIDE SEQUENCE</scope>
    <source>
        <strain evidence="1">NWHC 24266-5</strain>
    </source>
</reference>
<evidence type="ECO:0000313" key="1">
    <source>
        <dbReference type="EMBL" id="KAI2384482.1"/>
    </source>
</evidence>
<sequence length="100" mass="10876">MALVTLANSTAKPKRFFSYRIPRHKIKVSLSRCFSDAKAPLEVSASGHAAEQATGTIAENFDEAYRDPGLDWSRVPPNPPRSAGILLVVTSPDGKVRLAR</sequence>
<dbReference type="EMBL" id="JALBCA010000072">
    <property type="protein sequence ID" value="KAI2384482.1"/>
    <property type="molecule type" value="Genomic_DNA"/>
</dbReference>
<name>A0ACB8UT07_9EURO</name>
<protein>
    <submittedName>
        <fullName evidence="1">Uncharacterized protein</fullName>
    </submittedName>
</protein>
<organism evidence="1">
    <name type="scientific">Ophidiomyces ophidiicola</name>
    <dbReference type="NCBI Taxonomy" id="1387563"/>
    <lineage>
        <taxon>Eukaryota</taxon>
        <taxon>Fungi</taxon>
        <taxon>Dikarya</taxon>
        <taxon>Ascomycota</taxon>
        <taxon>Pezizomycotina</taxon>
        <taxon>Eurotiomycetes</taxon>
        <taxon>Eurotiomycetidae</taxon>
        <taxon>Onygenales</taxon>
        <taxon>Onygenaceae</taxon>
        <taxon>Ophidiomyces</taxon>
    </lineage>
</organism>
<comment type="caution">
    <text evidence="1">The sequence shown here is derived from an EMBL/GenBank/DDBJ whole genome shotgun (WGS) entry which is preliminary data.</text>
</comment>
<proteinExistence type="predicted"/>
<gene>
    <name evidence="1" type="ORF">LOY88_004640</name>
</gene>
<accession>A0ACB8UT07</accession>